<name>A8N923_COPC7</name>
<evidence type="ECO:0000256" key="2">
    <source>
        <dbReference type="SAM" id="MobiDB-lite"/>
    </source>
</evidence>
<dbReference type="PANTHER" id="PTHR45982:SF3">
    <property type="entry name" value="F-BOX PROTEIN POF9"/>
    <property type="match status" value="1"/>
</dbReference>
<dbReference type="GO" id="GO:0005737">
    <property type="term" value="C:cytoplasm"/>
    <property type="evidence" value="ECO:0007669"/>
    <property type="project" value="TreeGrafter"/>
</dbReference>
<feature type="compositionally biased region" description="Basic and acidic residues" evidence="2">
    <location>
        <begin position="537"/>
        <end position="554"/>
    </location>
</feature>
<dbReference type="KEGG" id="cci:CC1G_00898"/>
<dbReference type="Gene3D" id="1.20.1280.50">
    <property type="match status" value="1"/>
</dbReference>
<dbReference type="InterPro" id="IPR051553">
    <property type="entry name" value="Ran_GTPase-activating"/>
</dbReference>
<dbReference type="HOGENOM" id="CLU_017519_1_0_1"/>
<dbReference type="OMA" id="FPYLDAK"/>
<dbReference type="GO" id="GO:0005085">
    <property type="term" value="F:guanyl-nucleotide exchange factor activity"/>
    <property type="evidence" value="ECO:0007669"/>
    <property type="project" value="TreeGrafter"/>
</dbReference>
<feature type="compositionally biased region" description="Acidic residues" evidence="2">
    <location>
        <begin position="517"/>
        <end position="536"/>
    </location>
</feature>
<feature type="repeat" description="RCC1" evidence="1">
    <location>
        <begin position="439"/>
        <end position="516"/>
    </location>
</feature>
<accession>A8N923</accession>
<proteinExistence type="predicted"/>
<dbReference type="OrthoDB" id="61110at2759"/>
<dbReference type="GeneID" id="6007822"/>
<dbReference type="InParanoid" id="A8N923"/>
<dbReference type="VEuPathDB" id="FungiDB:CC1G_00898"/>
<feature type="region of interest" description="Disordered" evidence="2">
    <location>
        <begin position="458"/>
        <end position="482"/>
    </location>
</feature>
<dbReference type="Pfam" id="PF12937">
    <property type="entry name" value="F-box-like"/>
    <property type="match status" value="1"/>
</dbReference>
<dbReference type="AlphaFoldDB" id="A8N923"/>
<feature type="region of interest" description="Disordered" evidence="2">
    <location>
        <begin position="517"/>
        <end position="558"/>
    </location>
</feature>
<dbReference type="Proteomes" id="UP000001861">
    <property type="component" value="Unassembled WGS sequence"/>
</dbReference>
<dbReference type="InterPro" id="IPR036047">
    <property type="entry name" value="F-box-like_dom_sf"/>
</dbReference>
<evidence type="ECO:0000313" key="5">
    <source>
        <dbReference type="Proteomes" id="UP000001861"/>
    </source>
</evidence>
<dbReference type="InterPro" id="IPR001810">
    <property type="entry name" value="F-box_dom"/>
</dbReference>
<dbReference type="SUPFAM" id="SSF81383">
    <property type="entry name" value="F-box domain"/>
    <property type="match status" value="1"/>
</dbReference>
<feature type="region of interest" description="Disordered" evidence="2">
    <location>
        <begin position="577"/>
        <end position="600"/>
    </location>
</feature>
<feature type="repeat" description="RCC1" evidence="1">
    <location>
        <begin position="387"/>
        <end position="438"/>
    </location>
</feature>
<feature type="domain" description="F-box" evidence="3">
    <location>
        <begin position="4"/>
        <end position="48"/>
    </location>
</feature>
<feature type="repeat" description="RCC1" evidence="1">
    <location>
        <begin position="76"/>
        <end position="131"/>
    </location>
</feature>
<dbReference type="PROSITE" id="PS50012">
    <property type="entry name" value="RCC1_3"/>
    <property type="match status" value="4"/>
</dbReference>
<evidence type="ECO:0000259" key="3">
    <source>
        <dbReference type="Pfam" id="PF12937"/>
    </source>
</evidence>
<dbReference type="PRINTS" id="PR00633">
    <property type="entry name" value="RCCNDNSATION"/>
</dbReference>
<dbReference type="eggNOG" id="ENOG502QUVE">
    <property type="taxonomic scope" value="Eukaryota"/>
</dbReference>
<dbReference type="Pfam" id="PF13540">
    <property type="entry name" value="RCC1_2"/>
    <property type="match status" value="1"/>
</dbReference>
<keyword evidence="5" id="KW-1185">Reference proteome</keyword>
<dbReference type="EMBL" id="AACS02000007">
    <property type="protein sequence ID" value="EAU90514.2"/>
    <property type="molecule type" value="Genomic_DNA"/>
</dbReference>
<dbReference type="RefSeq" id="XP_001831351.2">
    <property type="nucleotide sequence ID" value="XM_001831299.2"/>
</dbReference>
<evidence type="ECO:0000313" key="4">
    <source>
        <dbReference type="EMBL" id="EAU90514.2"/>
    </source>
</evidence>
<organism evidence="4 5">
    <name type="scientific">Coprinopsis cinerea (strain Okayama-7 / 130 / ATCC MYA-4618 / FGSC 9003)</name>
    <name type="common">Inky cap fungus</name>
    <name type="synonym">Hormographiella aspergillata</name>
    <dbReference type="NCBI Taxonomy" id="240176"/>
    <lineage>
        <taxon>Eukaryota</taxon>
        <taxon>Fungi</taxon>
        <taxon>Dikarya</taxon>
        <taxon>Basidiomycota</taxon>
        <taxon>Agaricomycotina</taxon>
        <taxon>Agaricomycetes</taxon>
        <taxon>Agaricomycetidae</taxon>
        <taxon>Agaricales</taxon>
        <taxon>Agaricineae</taxon>
        <taxon>Psathyrellaceae</taxon>
        <taxon>Coprinopsis</taxon>
    </lineage>
</organism>
<dbReference type="InterPro" id="IPR009091">
    <property type="entry name" value="RCC1/BLIP-II"/>
</dbReference>
<dbReference type="Gene3D" id="2.130.10.30">
    <property type="entry name" value="Regulator of chromosome condensation 1/beta-lactamase-inhibitor protein II"/>
    <property type="match status" value="2"/>
</dbReference>
<dbReference type="SUPFAM" id="SSF50985">
    <property type="entry name" value="RCC1/BLIP-II"/>
    <property type="match status" value="1"/>
</dbReference>
<comment type="caution">
    <text evidence="4">The sequence shown here is derived from an EMBL/GenBank/DDBJ whole genome shotgun (WGS) entry which is preliminary data.</text>
</comment>
<evidence type="ECO:0000256" key="1">
    <source>
        <dbReference type="PROSITE-ProRule" id="PRU00235"/>
    </source>
</evidence>
<sequence length="600" mass="65352">MIQLSDLPVEILQDNLFPFLSAKSLTRLTCTSKYFARLCCDDAVWKRKLLADFNFSGEGTARTSGWKTIYRGLYNPKVFVWGEAANGRLGTAELPRASTNGVPFPFELKIPNVRIVSIVAGGMSFHALDSNGNVFVWGTLNATSGGYLPSDGFSEAGKRAGTPLKLRLPSGARSVSCGRLHSCILDNRNRIWTFVNWGRPFRFISHALDNPLSPPVQVECGWSFSALLNTAGEVFVWWPFSGSLQAIVTQKNGELDAQGEGAKAKATTDGVIACIPWSVSYEPKRLPGLPPLPDLPLTGVDIPNTLQLIQIAGMDGHLIGLTNAGHVLKFGTLEDENSVTTGRWEYLPKFSDLNFIRQNKCFSGDERKIDPPQTLQITHITANFQHFVAYSTGSSSIVLIGNTQTTPDSDPEIKPELQNRSVISVVVGDYHNAALTSTGKLFTWGQFSAGALGLGDPAKLQPGQPGGYGLDTRRRVPPPVTTPTEVRFDHGLKKPKDRFCFAVTAAGWHTGALAIDLEPDGEEDVNATENDPDPEESPSHRVRALDPNRDRETEETVQYPPLGIFRVGHAGRGRGRGLFGRGFGRVLQYPEPRGGGPSQT</sequence>
<dbReference type="STRING" id="240176.A8N923"/>
<feature type="repeat" description="RCC1" evidence="1">
    <location>
        <begin position="132"/>
        <end position="188"/>
    </location>
</feature>
<dbReference type="PANTHER" id="PTHR45982">
    <property type="entry name" value="REGULATOR OF CHROMOSOME CONDENSATION"/>
    <property type="match status" value="1"/>
</dbReference>
<reference evidence="4 5" key="1">
    <citation type="journal article" date="2010" name="Proc. Natl. Acad. Sci. U.S.A.">
        <title>Insights into evolution of multicellular fungi from the assembled chromosomes of the mushroom Coprinopsis cinerea (Coprinus cinereus).</title>
        <authorList>
            <person name="Stajich J.E."/>
            <person name="Wilke S.K."/>
            <person name="Ahren D."/>
            <person name="Au C.H."/>
            <person name="Birren B.W."/>
            <person name="Borodovsky M."/>
            <person name="Burns C."/>
            <person name="Canback B."/>
            <person name="Casselton L.A."/>
            <person name="Cheng C.K."/>
            <person name="Deng J."/>
            <person name="Dietrich F.S."/>
            <person name="Fargo D.C."/>
            <person name="Farman M.L."/>
            <person name="Gathman A.C."/>
            <person name="Goldberg J."/>
            <person name="Guigo R."/>
            <person name="Hoegger P.J."/>
            <person name="Hooker J.B."/>
            <person name="Huggins A."/>
            <person name="James T.Y."/>
            <person name="Kamada T."/>
            <person name="Kilaru S."/>
            <person name="Kodira C."/>
            <person name="Kues U."/>
            <person name="Kupfer D."/>
            <person name="Kwan H.S."/>
            <person name="Lomsadze A."/>
            <person name="Li W."/>
            <person name="Lilly W.W."/>
            <person name="Ma L.J."/>
            <person name="Mackey A.J."/>
            <person name="Manning G."/>
            <person name="Martin F."/>
            <person name="Muraguchi H."/>
            <person name="Natvig D.O."/>
            <person name="Palmerini H."/>
            <person name="Ramesh M.A."/>
            <person name="Rehmeyer C.J."/>
            <person name="Roe B.A."/>
            <person name="Shenoy N."/>
            <person name="Stanke M."/>
            <person name="Ter-Hovhannisyan V."/>
            <person name="Tunlid A."/>
            <person name="Velagapudi R."/>
            <person name="Vision T.J."/>
            <person name="Zeng Q."/>
            <person name="Zolan M.E."/>
            <person name="Pukkila P.J."/>
        </authorList>
    </citation>
    <scope>NUCLEOTIDE SEQUENCE [LARGE SCALE GENOMIC DNA]</scope>
    <source>
        <strain evidence="5">Okayama-7 / 130 / ATCC MYA-4618 / FGSC 9003</strain>
    </source>
</reference>
<dbReference type="InterPro" id="IPR000408">
    <property type="entry name" value="Reg_chr_condens"/>
</dbReference>
<protein>
    <recommendedName>
        <fullName evidence="3">F-box domain-containing protein</fullName>
    </recommendedName>
</protein>
<gene>
    <name evidence="4" type="ORF">CC1G_00898</name>
</gene>